<keyword evidence="2" id="KW-0472">Membrane</keyword>
<evidence type="ECO:0008006" key="5">
    <source>
        <dbReference type="Google" id="ProtNLM"/>
    </source>
</evidence>
<name>A0A8J3LD71_9ACTN</name>
<evidence type="ECO:0000313" key="4">
    <source>
        <dbReference type="Proteomes" id="UP000660339"/>
    </source>
</evidence>
<dbReference type="Gene3D" id="2.120.10.30">
    <property type="entry name" value="TolB, C-terminal domain"/>
    <property type="match status" value="1"/>
</dbReference>
<keyword evidence="4" id="KW-1185">Reference proteome</keyword>
<proteinExistence type="predicted"/>
<feature type="transmembrane region" description="Helical" evidence="2">
    <location>
        <begin position="392"/>
        <end position="411"/>
    </location>
</feature>
<accession>A0A8J3LD71</accession>
<keyword evidence="2" id="KW-1133">Transmembrane helix</keyword>
<feature type="compositionally biased region" description="Basic and acidic residues" evidence="1">
    <location>
        <begin position="433"/>
        <end position="444"/>
    </location>
</feature>
<dbReference type="InterPro" id="IPR011659">
    <property type="entry name" value="WD40"/>
</dbReference>
<evidence type="ECO:0000313" key="3">
    <source>
        <dbReference type="EMBL" id="GIG16379.1"/>
    </source>
</evidence>
<feature type="transmembrane region" description="Helical" evidence="2">
    <location>
        <begin position="38"/>
        <end position="58"/>
    </location>
</feature>
<organism evidence="3 4">
    <name type="scientific">Catellatospora methionotrophica</name>
    <dbReference type="NCBI Taxonomy" id="121620"/>
    <lineage>
        <taxon>Bacteria</taxon>
        <taxon>Bacillati</taxon>
        <taxon>Actinomycetota</taxon>
        <taxon>Actinomycetes</taxon>
        <taxon>Micromonosporales</taxon>
        <taxon>Micromonosporaceae</taxon>
        <taxon>Catellatospora</taxon>
    </lineage>
</organism>
<evidence type="ECO:0000256" key="2">
    <source>
        <dbReference type="SAM" id="Phobius"/>
    </source>
</evidence>
<keyword evidence="2" id="KW-0812">Transmembrane</keyword>
<evidence type="ECO:0000256" key="1">
    <source>
        <dbReference type="SAM" id="MobiDB-lite"/>
    </source>
</evidence>
<dbReference type="SUPFAM" id="SSF82171">
    <property type="entry name" value="DPP6 N-terminal domain-like"/>
    <property type="match status" value="1"/>
</dbReference>
<protein>
    <recommendedName>
        <fullName evidence="5">WD40 repeat protein</fullName>
    </recommendedName>
</protein>
<reference evidence="3" key="1">
    <citation type="submission" date="2021-01" db="EMBL/GenBank/DDBJ databases">
        <title>Whole genome shotgun sequence of Catellatospora methionotrophica NBRC 14553.</title>
        <authorList>
            <person name="Komaki H."/>
            <person name="Tamura T."/>
        </authorList>
    </citation>
    <scope>NUCLEOTIDE SEQUENCE</scope>
    <source>
        <strain evidence="3">NBRC 14553</strain>
    </source>
</reference>
<sequence>MSEALREALRRAAESAPAPRLGEQLWRRGRRRRRVRRAATALAGVLLVVSLAALPGLVVGGTGPQPADGPAPGVLGRPYPWQLTYEQDPNGPVVAAFVDAHTVYLEGAGVLVGRDGSYRLFPMDPDADLGLLSPDGRHLARRSEIVDLVTGHSVQTVDKARPLAWSPDGRRLLLVLDRDDGVIEQRPGDRDAVAYFELATGAVKPVLFTVADTPAAAFSPDGERVAVTTGRAGQPQTLTVVDLTSGTPNILFELTDRQRLAGEAAWTPDGRSVVLMVADGCVWTACDVYPDGLWGWRMQYVDPVTGKAVDEAATARQGRPTGLVGWRDGEPVFVDQRGTEDTAKLVAARPDGSARVLLTLASGAGGLNVPRGVVEHGTLGSRSANPVDAQPWAFGVLLACVAPPALLFMVLRRRRRAVQVLRDSGVGQGAGPDDLRAEGGDTVA</sequence>
<gene>
    <name evidence="3" type="ORF">Cme02nite_47110</name>
</gene>
<comment type="caution">
    <text evidence="3">The sequence shown here is derived from an EMBL/GenBank/DDBJ whole genome shotgun (WGS) entry which is preliminary data.</text>
</comment>
<dbReference type="EMBL" id="BONJ01000026">
    <property type="protein sequence ID" value="GIG16379.1"/>
    <property type="molecule type" value="Genomic_DNA"/>
</dbReference>
<dbReference type="InterPro" id="IPR011042">
    <property type="entry name" value="6-blade_b-propeller_TolB-like"/>
</dbReference>
<dbReference type="Pfam" id="PF07676">
    <property type="entry name" value="PD40"/>
    <property type="match status" value="1"/>
</dbReference>
<dbReference type="RefSeq" id="WP_166385510.1">
    <property type="nucleotide sequence ID" value="NZ_BAAATT010000003.1"/>
</dbReference>
<dbReference type="Proteomes" id="UP000660339">
    <property type="component" value="Unassembled WGS sequence"/>
</dbReference>
<dbReference type="AlphaFoldDB" id="A0A8J3LD71"/>
<feature type="region of interest" description="Disordered" evidence="1">
    <location>
        <begin position="424"/>
        <end position="444"/>
    </location>
</feature>